<evidence type="ECO:0000313" key="1">
    <source>
        <dbReference type="EMBL" id="MBB1158985.1"/>
    </source>
</evidence>
<dbReference type="AlphaFoldDB" id="A0A7W3ZF12"/>
<dbReference type="RefSeq" id="WP_182895690.1">
    <property type="nucleotide sequence ID" value="NZ_JACGZW010000016.1"/>
</dbReference>
<sequence>MVAATFEEKTYETAYNADLIAGAGGNWRVFSPGQVLEKVTGFDVAADPGPEHLIWRVLRVPRPRGLSLMPSHWASSRSGVPKARELPSMPLSLILQFKRPEYLYGSRAAQRRLWHGPYYRFSRSTEQHSVLKRLESKLADDAIVRYASPAFHTLGELEEAQMKRKVIALSGHVAPSVFGRHRVWTYNAAGTYGRGNPAGRARPVEAFDDLFASLIGVSSGRG</sequence>
<reference evidence="1 2" key="1">
    <citation type="submission" date="2020-08" db="EMBL/GenBank/DDBJ databases">
        <title>Amycolatopsis sp. nov. DR6-1 isolated from Dendrobium heterocarpum.</title>
        <authorList>
            <person name="Tedsree N."/>
            <person name="Kuncharoen N."/>
            <person name="Likhitwitayawuid K."/>
            <person name="Tanasupawat S."/>
        </authorList>
    </citation>
    <scope>NUCLEOTIDE SEQUENCE [LARGE SCALE GENOMIC DNA]</scope>
    <source>
        <strain evidence="1 2">DR6-1</strain>
    </source>
</reference>
<protein>
    <submittedName>
        <fullName evidence="1">Uncharacterized protein</fullName>
    </submittedName>
</protein>
<dbReference type="EMBL" id="JACGZW010000016">
    <property type="protein sequence ID" value="MBB1158985.1"/>
    <property type="molecule type" value="Genomic_DNA"/>
</dbReference>
<comment type="caution">
    <text evidence="1">The sequence shown here is derived from an EMBL/GenBank/DDBJ whole genome shotgun (WGS) entry which is preliminary data.</text>
</comment>
<evidence type="ECO:0000313" key="2">
    <source>
        <dbReference type="Proteomes" id="UP000526734"/>
    </source>
</evidence>
<proteinExistence type="predicted"/>
<gene>
    <name evidence="1" type="ORF">H4281_38055</name>
</gene>
<organism evidence="1 2">
    <name type="scientific">Amycolatopsis dendrobii</name>
    <dbReference type="NCBI Taxonomy" id="2760662"/>
    <lineage>
        <taxon>Bacteria</taxon>
        <taxon>Bacillati</taxon>
        <taxon>Actinomycetota</taxon>
        <taxon>Actinomycetes</taxon>
        <taxon>Pseudonocardiales</taxon>
        <taxon>Pseudonocardiaceae</taxon>
        <taxon>Amycolatopsis</taxon>
    </lineage>
</organism>
<accession>A0A7W3ZF12</accession>
<name>A0A7W3ZF12_9PSEU</name>
<dbReference type="Proteomes" id="UP000526734">
    <property type="component" value="Unassembled WGS sequence"/>
</dbReference>
<keyword evidence="2" id="KW-1185">Reference proteome</keyword>